<protein>
    <submittedName>
        <fullName evidence="9">Envelope stress response membrane protein PspC</fullName>
    </submittedName>
    <submittedName>
        <fullName evidence="10">Phage shock protein C</fullName>
    </submittedName>
</protein>
<dbReference type="OrthoDB" id="7359894at2"/>
<keyword evidence="4 7" id="KW-1133">Transmembrane helix</keyword>
<keyword evidence="2" id="KW-1003">Cell membrane</keyword>
<dbReference type="Pfam" id="PF04024">
    <property type="entry name" value="PspC"/>
    <property type="match status" value="1"/>
</dbReference>
<evidence type="ECO:0000313" key="9">
    <source>
        <dbReference type="EMBL" id="PHI30709.1"/>
    </source>
</evidence>
<dbReference type="PANTHER" id="PTHR33885">
    <property type="entry name" value="PHAGE SHOCK PROTEIN C"/>
    <property type="match status" value="1"/>
</dbReference>
<evidence type="ECO:0000256" key="3">
    <source>
        <dbReference type="ARBA" id="ARBA00022692"/>
    </source>
</evidence>
<reference evidence="9" key="1">
    <citation type="submission" date="2017-09" db="EMBL/GenBank/DDBJ databases">
        <title>FDA dAtabase for Regulatory Grade micrObial Sequences (FDA-ARGOS): Supporting development and validation of Infectious Disease Dx tests.</title>
        <authorList>
            <person name="Minogue T."/>
            <person name="Wolcott M."/>
            <person name="Wasieloski L."/>
            <person name="Aguilar W."/>
            <person name="Moore D."/>
            <person name="Tallon L.J."/>
            <person name="Sadzewicz L."/>
            <person name="Ott S."/>
            <person name="Zhao X."/>
            <person name="Nagaraj S."/>
            <person name="Vavikolanu K."/>
            <person name="Aluvathingal J."/>
            <person name="Nadendla S."/>
            <person name="Sichtig H."/>
        </authorList>
    </citation>
    <scope>NUCLEOTIDE SEQUENCE</scope>
    <source>
        <strain evidence="9">FDAARGOS_387</strain>
    </source>
</reference>
<dbReference type="AlphaFoldDB" id="A0A2C6CVM6"/>
<dbReference type="GO" id="GO:0005886">
    <property type="term" value="C:plasma membrane"/>
    <property type="evidence" value="ECO:0007669"/>
    <property type="project" value="UniProtKB-SubCell"/>
</dbReference>
<evidence type="ECO:0000256" key="6">
    <source>
        <dbReference type="SAM" id="Coils"/>
    </source>
</evidence>
<proteinExistence type="predicted"/>
<dbReference type="InterPro" id="IPR052027">
    <property type="entry name" value="PspC"/>
</dbReference>
<dbReference type="EMBL" id="CAADJA010000002">
    <property type="protein sequence ID" value="VFS50305.1"/>
    <property type="molecule type" value="Genomic_DNA"/>
</dbReference>
<keyword evidence="3 7" id="KW-0812">Transmembrane</keyword>
<gene>
    <name evidence="10" type="primary">pspC</name>
    <name evidence="9" type="ORF">CRN84_15880</name>
    <name evidence="10" type="ORF">NCTC12282_04439</name>
</gene>
<dbReference type="Proteomes" id="UP000373449">
    <property type="component" value="Unassembled WGS sequence"/>
</dbReference>
<feature type="domain" description="Phage shock protein PspC N-terminal" evidence="8">
    <location>
        <begin position="4"/>
        <end position="61"/>
    </location>
</feature>
<keyword evidence="11" id="KW-1185">Reference proteome</keyword>
<dbReference type="STRING" id="1111728.GCA_000427805_00278"/>
<sequence>MNNKLYRIPEEGMISGVCAGIARYLGLPVLLVRIMAVLALFFGFFFITVIVYFVMAFVLDSAPGEEASLHSRVSVRQKIKQAELDLATSEQRLRELERYLTSETFQVESRFRRL</sequence>
<evidence type="ECO:0000256" key="4">
    <source>
        <dbReference type="ARBA" id="ARBA00022989"/>
    </source>
</evidence>
<feature type="coiled-coil region" evidence="6">
    <location>
        <begin position="72"/>
        <end position="99"/>
    </location>
</feature>
<evidence type="ECO:0000256" key="7">
    <source>
        <dbReference type="SAM" id="Phobius"/>
    </source>
</evidence>
<dbReference type="NCBIfam" id="TIGR02978">
    <property type="entry name" value="phageshock_pspC"/>
    <property type="match status" value="1"/>
</dbReference>
<evidence type="ECO:0000313" key="11">
    <source>
        <dbReference type="Proteomes" id="UP000224974"/>
    </source>
</evidence>
<keyword evidence="5 7" id="KW-0472">Membrane</keyword>
<name>A0A2C6CVM6_9GAMM</name>
<comment type="subcellular location">
    <subcellularLocation>
        <location evidence="1">Cell membrane</location>
        <topology evidence="1">Single-pass membrane protein</topology>
    </subcellularLocation>
</comment>
<reference evidence="10 12" key="3">
    <citation type="submission" date="2019-03" db="EMBL/GenBank/DDBJ databases">
        <authorList>
            <consortium name="Pathogen Informatics"/>
        </authorList>
    </citation>
    <scope>NUCLEOTIDE SEQUENCE [LARGE SCALE GENOMIC DNA]</scope>
    <source>
        <strain evidence="10 12">NCTC12282</strain>
    </source>
</reference>
<dbReference type="Proteomes" id="UP000224974">
    <property type="component" value="Unassembled WGS sequence"/>
</dbReference>
<accession>A0A2C6CVM6</accession>
<dbReference type="NCBIfam" id="NF007973">
    <property type="entry name" value="PRK10697.1"/>
    <property type="match status" value="1"/>
</dbReference>
<dbReference type="PANTHER" id="PTHR33885:SF3">
    <property type="entry name" value="PHAGE SHOCK PROTEIN C"/>
    <property type="match status" value="1"/>
</dbReference>
<reference evidence="11" key="2">
    <citation type="submission" date="2017-09" db="EMBL/GenBank/DDBJ databases">
        <title>FDA dAtabase for Regulatory Grade micrObial Sequences (FDA-ARGOS): Supporting development and validation of Infectious Disease Dx tests.</title>
        <authorList>
            <person name="Minogue T."/>
            <person name="Wolcott M."/>
            <person name="Wasieloski L."/>
            <person name="Aguilar W."/>
            <person name="Moore D."/>
            <person name="Tallon L."/>
            <person name="Sadzewicz L."/>
            <person name="Ott S."/>
            <person name="Zhao X."/>
            <person name="Nagaraj S."/>
            <person name="Vavikolanu K."/>
            <person name="Aluvathingal J."/>
            <person name="Nadendla S."/>
            <person name="Sichtig H."/>
        </authorList>
    </citation>
    <scope>NUCLEOTIDE SEQUENCE [LARGE SCALE GENOMIC DNA]</scope>
    <source>
        <strain evidence="11">FDAARGOS_387</strain>
    </source>
</reference>
<evidence type="ECO:0000259" key="8">
    <source>
        <dbReference type="Pfam" id="PF04024"/>
    </source>
</evidence>
<feature type="transmembrane region" description="Helical" evidence="7">
    <location>
        <begin position="37"/>
        <end position="59"/>
    </location>
</feature>
<feature type="transmembrane region" description="Helical" evidence="7">
    <location>
        <begin position="12"/>
        <end position="31"/>
    </location>
</feature>
<evidence type="ECO:0000256" key="1">
    <source>
        <dbReference type="ARBA" id="ARBA00004162"/>
    </source>
</evidence>
<dbReference type="InterPro" id="IPR007168">
    <property type="entry name" value="Phageshock_PspC_N"/>
</dbReference>
<evidence type="ECO:0000313" key="10">
    <source>
        <dbReference type="EMBL" id="VFS50305.1"/>
    </source>
</evidence>
<evidence type="ECO:0000256" key="2">
    <source>
        <dbReference type="ARBA" id="ARBA00022475"/>
    </source>
</evidence>
<evidence type="ECO:0000256" key="5">
    <source>
        <dbReference type="ARBA" id="ARBA00023136"/>
    </source>
</evidence>
<dbReference type="RefSeq" id="WP_036014637.1">
    <property type="nucleotide sequence ID" value="NZ_BRLG01000001.1"/>
</dbReference>
<keyword evidence="6" id="KW-0175">Coiled coil</keyword>
<dbReference type="EMBL" id="PDDX01000001">
    <property type="protein sequence ID" value="PHI30709.1"/>
    <property type="molecule type" value="Genomic_DNA"/>
</dbReference>
<organism evidence="9 11">
    <name type="scientific">Budvicia aquatica</name>
    <dbReference type="NCBI Taxonomy" id="82979"/>
    <lineage>
        <taxon>Bacteria</taxon>
        <taxon>Pseudomonadati</taxon>
        <taxon>Pseudomonadota</taxon>
        <taxon>Gammaproteobacteria</taxon>
        <taxon>Enterobacterales</taxon>
        <taxon>Budviciaceae</taxon>
        <taxon>Budvicia</taxon>
    </lineage>
</organism>
<dbReference type="InterPro" id="IPR014320">
    <property type="entry name" value="Phageshock_PspC"/>
</dbReference>
<evidence type="ECO:0000313" key="12">
    <source>
        <dbReference type="Proteomes" id="UP000373449"/>
    </source>
</evidence>